<geneLocation type="plasmid" evidence="3">
    <name>pjcm18538 dna</name>
</geneLocation>
<accession>A0A7I7S3B8</accession>
<dbReference type="RefSeq" id="WP_308215017.1">
    <property type="nucleotide sequence ID" value="NZ_AP022593.1"/>
</dbReference>
<proteinExistence type="predicted"/>
<dbReference type="InterPro" id="IPR059050">
    <property type="entry name" value="Rv3660c_N"/>
</dbReference>
<keyword evidence="3" id="KW-1185">Reference proteome</keyword>
<dbReference type="AlphaFoldDB" id="A0A7I7S3B8"/>
<dbReference type="EMBL" id="AP022593">
    <property type="protein sequence ID" value="BBY51173.1"/>
    <property type="molecule type" value="Genomic_DNA"/>
</dbReference>
<dbReference type="InterPro" id="IPR027417">
    <property type="entry name" value="P-loop_NTPase"/>
</dbReference>
<gene>
    <name evidence="2" type="ORF">MARA_46410</name>
</gene>
<dbReference type="Proteomes" id="UP000467428">
    <property type="component" value="Chromosome"/>
</dbReference>
<dbReference type="Gene3D" id="3.40.50.300">
    <property type="entry name" value="P-loop containing nucleotide triphosphate hydrolases"/>
    <property type="match status" value="1"/>
</dbReference>
<protein>
    <recommendedName>
        <fullName evidence="1">Rv3660c-like CheY-like N-terminal domain-containing protein</fullName>
    </recommendedName>
</protein>
<dbReference type="GO" id="GO:0005829">
    <property type="term" value="C:cytosol"/>
    <property type="evidence" value="ECO:0007669"/>
    <property type="project" value="TreeGrafter"/>
</dbReference>
<dbReference type="InterPro" id="IPR022521">
    <property type="entry name" value="Rv3660c"/>
</dbReference>
<dbReference type="InterPro" id="IPR050625">
    <property type="entry name" value="ParA/MinD_ATPase"/>
</dbReference>
<dbReference type="NCBIfam" id="TIGR03815">
    <property type="entry name" value="CpaE_hom_Actino"/>
    <property type="match status" value="1"/>
</dbReference>
<dbReference type="GO" id="GO:0009898">
    <property type="term" value="C:cytoplasmic side of plasma membrane"/>
    <property type="evidence" value="ECO:0007669"/>
    <property type="project" value="TreeGrafter"/>
</dbReference>
<name>A0A7I7S3B8_9MYCO</name>
<sequence>MSSTGGILCVVSDTGLRSDVDRIAAAVGLRVVHADQPSGQQVWSAASAVVVDAEAARRCVDLVLARRDHVYLVSRRELDADHWRAAMTIGVRRVLTLPDGEAELVAELSDAGEPQRGRRGTVIAVLGGRGGAGASVFATAVAMVAAEALLVDVDPWGGGIDLVVGSESSTGLRWPDLALQGGRLAYAALHDALPRKRGVTVLSAGRTAHEIDARALAAVLDAATRGGVLTVCDVARRACPATEVVLEAADLVVLVTSADVRSCAATAAVGSWVTGLNPNVGVVVRGPAPGGLRASDVAALTGLPLLAAMRPQPQLSNVLEHGGLTVRTTSPLAVAARQVHQVLAGQSAVGAA</sequence>
<dbReference type="GO" id="GO:0005524">
    <property type="term" value="F:ATP binding"/>
    <property type="evidence" value="ECO:0007669"/>
    <property type="project" value="TreeGrafter"/>
</dbReference>
<dbReference type="PANTHER" id="PTHR43384:SF11">
    <property type="entry name" value="SEPTUM SITE DETERMINING PROTEIN"/>
    <property type="match status" value="1"/>
</dbReference>
<feature type="domain" description="Rv3660c-like CheY-like N-terminal" evidence="1">
    <location>
        <begin position="10"/>
        <end position="117"/>
    </location>
</feature>
<dbReference type="GO" id="GO:0051782">
    <property type="term" value="P:negative regulation of cell division"/>
    <property type="evidence" value="ECO:0007669"/>
    <property type="project" value="TreeGrafter"/>
</dbReference>
<dbReference type="GO" id="GO:0016887">
    <property type="term" value="F:ATP hydrolysis activity"/>
    <property type="evidence" value="ECO:0007669"/>
    <property type="project" value="TreeGrafter"/>
</dbReference>
<dbReference type="Pfam" id="PF26563">
    <property type="entry name" value="Rv3660c_N"/>
    <property type="match status" value="1"/>
</dbReference>
<reference evidence="2 3" key="1">
    <citation type="journal article" date="2019" name="Emerg. Microbes Infect.">
        <title>Comprehensive subspecies identification of 175 nontuberculous mycobacteria species based on 7547 genomic profiles.</title>
        <authorList>
            <person name="Matsumoto Y."/>
            <person name="Kinjo T."/>
            <person name="Motooka D."/>
            <person name="Nabeya D."/>
            <person name="Jung N."/>
            <person name="Uechi K."/>
            <person name="Horii T."/>
            <person name="Iida T."/>
            <person name="Fujita J."/>
            <person name="Nakamura S."/>
        </authorList>
    </citation>
    <scope>NUCLEOTIDE SEQUENCE [LARGE SCALE GENOMIC DNA]</scope>
    <source>
        <strain evidence="2 3">JCM 18538</strain>
    </source>
</reference>
<dbReference type="KEGG" id="marz:MARA_46410"/>
<dbReference type="PANTHER" id="PTHR43384">
    <property type="entry name" value="SEPTUM SITE-DETERMINING PROTEIN MIND HOMOLOG, CHLOROPLASTIC-RELATED"/>
    <property type="match status" value="1"/>
</dbReference>
<evidence type="ECO:0000259" key="1">
    <source>
        <dbReference type="Pfam" id="PF26563"/>
    </source>
</evidence>
<organism evidence="2 3">
    <name type="scientific">Mycolicibacterium arabiense</name>
    <dbReference type="NCBI Taxonomy" id="1286181"/>
    <lineage>
        <taxon>Bacteria</taxon>
        <taxon>Bacillati</taxon>
        <taxon>Actinomycetota</taxon>
        <taxon>Actinomycetes</taxon>
        <taxon>Mycobacteriales</taxon>
        <taxon>Mycobacteriaceae</taxon>
        <taxon>Mycolicibacterium</taxon>
    </lineage>
</organism>
<dbReference type="SUPFAM" id="SSF52540">
    <property type="entry name" value="P-loop containing nucleoside triphosphate hydrolases"/>
    <property type="match status" value="1"/>
</dbReference>
<evidence type="ECO:0000313" key="3">
    <source>
        <dbReference type="Proteomes" id="UP000467428"/>
    </source>
</evidence>
<evidence type="ECO:0000313" key="2">
    <source>
        <dbReference type="EMBL" id="BBY51173.1"/>
    </source>
</evidence>